<dbReference type="Pfam" id="PF19279">
    <property type="entry name" value="YegS_C"/>
    <property type="match status" value="1"/>
</dbReference>
<dbReference type="eggNOG" id="KOG1116">
    <property type="taxonomic scope" value="Eukaryota"/>
</dbReference>
<evidence type="ECO:0000256" key="2">
    <source>
        <dbReference type="ARBA" id="ARBA00022741"/>
    </source>
</evidence>
<evidence type="ECO:0000256" key="3">
    <source>
        <dbReference type="ARBA" id="ARBA00022777"/>
    </source>
</evidence>
<evidence type="ECO:0000256" key="5">
    <source>
        <dbReference type="SAM" id="MobiDB-lite"/>
    </source>
</evidence>
<dbReference type="GO" id="GO:0016020">
    <property type="term" value="C:membrane"/>
    <property type="evidence" value="ECO:0007669"/>
    <property type="project" value="GOC"/>
</dbReference>
<dbReference type="RefSeq" id="XP_007509505.1">
    <property type="nucleotide sequence ID" value="XM_007509443.1"/>
</dbReference>
<dbReference type="KEGG" id="bpg:Bathy13g01230"/>
<dbReference type="InterPro" id="IPR016064">
    <property type="entry name" value="NAD/diacylglycerol_kinase_sf"/>
</dbReference>
<dbReference type="STRING" id="41875.K8FC91"/>
<keyword evidence="8" id="KW-1185">Reference proteome</keyword>
<dbReference type="InterPro" id="IPR017438">
    <property type="entry name" value="ATP-NAD_kinase_N"/>
</dbReference>
<dbReference type="PANTHER" id="PTHR12358">
    <property type="entry name" value="SPHINGOSINE KINASE"/>
    <property type="match status" value="1"/>
</dbReference>
<feature type="compositionally biased region" description="Low complexity" evidence="5">
    <location>
        <begin position="386"/>
        <end position="397"/>
    </location>
</feature>
<dbReference type="GeneID" id="19012075"/>
<dbReference type="GO" id="GO:0005524">
    <property type="term" value="F:ATP binding"/>
    <property type="evidence" value="ECO:0007669"/>
    <property type="project" value="UniProtKB-KW"/>
</dbReference>
<keyword evidence="1" id="KW-0808">Transferase</keyword>
<dbReference type="EMBL" id="FO082266">
    <property type="protein sequence ID" value="CCO19308.1"/>
    <property type="molecule type" value="Genomic_DNA"/>
</dbReference>
<dbReference type="InterPro" id="IPR045540">
    <property type="entry name" value="YegS/DAGK_C"/>
</dbReference>
<gene>
    <name evidence="7" type="ordered locus">Bathy13g01230</name>
</gene>
<dbReference type="SUPFAM" id="SSF111331">
    <property type="entry name" value="NAD kinase/diacylglycerol kinase-like"/>
    <property type="match status" value="1"/>
</dbReference>
<dbReference type="SMART" id="SM00046">
    <property type="entry name" value="DAGKc"/>
    <property type="match status" value="1"/>
</dbReference>
<evidence type="ECO:0000256" key="1">
    <source>
        <dbReference type="ARBA" id="ARBA00022679"/>
    </source>
</evidence>
<organism evidence="7 8">
    <name type="scientific">Bathycoccus prasinos</name>
    <dbReference type="NCBI Taxonomy" id="41875"/>
    <lineage>
        <taxon>Eukaryota</taxon>
        <taxon>Viridiplantae</taxon>
        <taxon>Chlorophyta</taxon>
        <taxon>Mamiellophyceae</taxon>
        <taxon>Mamiellales</taxon>
        <taxon>Bathycoccaceae</taxon>
        <taxon>Bathycoccus</taxon>
    </lineage>
</organism>
<feature type="region of interest" description="Disordered" evidence="5">
    <location>
        <begin position="381"/>
        <end position="424"/>
    </location>
</feature>
<dbReference type="PROSITE" id="PS50146">
    <property type="entry name" value="DAGK"/>
    <property type="match status" value="1"/>
</dbReference>
<dbReference type="AlphaFoldDB" id="K8FC91"/>
<dbReference type="Gene3D" id="3.40.50.10330">
    <property type="entry name" value="Probable inorganic polyphosphate/atp-NAD kinase, domain 1"/>
    <property type="match status" value="1"/>
</dbReference>
<sequence>MSLDSISASRTGTTFPSMDGATTKTGQGGGVLEARTSRISFDDVEKNKGGDEYVRRKVFAAGEVMRLQTTLEEDGIESSADEEEEEEEDEDEEFCVVRKRDIVSCELVVGSRIKKKNKTETKTTRQHRIVITSFPRKKRLIDYAVLPRFLSSSASAFTSRNAGDDFSAAAAKGNSGKRFGHKKNVHVVKYKSLDEALEDVKRIEEECGLEHQRMNKRGRFLVFINPAAGRGKAEEVFKKHVEPVLKCARNCVVEAIVTTRSGETEERTYERSKESLLLTRGRGYESNTTTHNEDARVLGIIAIGGDGTIAEAYAGVERAQKELGTHESIPIGAIPAGSGNAICVSLAEQSEEVNDATTMALLIAKGQTIRLDGARLAIYRNDENGSNDTTNDTTKSTSSKRRLSLDRRNGSKKNGSNTNNNNISNNRIAVYQNTALLSVSWGFFADVDLESERFRCLGGTRFIVQAIARLINLRTYKMDLTYRVSQETKSVCERLGKSLLGRKEGEFRTIKDENILGIWAMNLPWGSGDTKSAPLASPSDGFFDIIIVHPTSKLNLLKLLLDFDTKGSHAKNDAVTYLKTSEFELTLLGRSDLTEGVSGSTNASRSNAANPLGCVDGGEDPDAPSAPPDLYEGGRVMIDGEVVPDVCSREETFTVKGSVERGLANVFSFAPSSSSPQTYSSSSFHVVAAAAAGGSIA</sequence>
<dbReference type="GO" id="GO:0001727">
    <property type="term" value="F:lipid kinase activity"/>
    <property type="evidence" value="ECO:0007669"/>
    <property type="project" value="TreeGrafter"/>
</dbReference>
<dbReference type="Proteomes" id="UP000198341">
    <property type="component" value="Chromosome 13"/>
</dbReference>
<evidence type="ECO:0000313" key="7">
    <source>
        <dbReference type="EMBL" id="CCO19308.1"/>
    </source>
</evidence>
<keyword evidence="4" id="KW-0067">ATP-binding</keyword>
<feature type="compositionally biased region" description="Acidic residues" evidence="5">
    <location>
        <begin position="71"/>
        <end position="93"/>
    </location>
</feature>
<protein>
    <submittedName>
        <fullName evidence="7">D-erythro-sphingosine kinase</fullName>
    </submittedName>
</protein>
<accession>K8FC91</accession>
<evidence type="ECO:0000256" key="4">
    <source>
        <dbReference type="ARBA" id="ARBA00022840"/>
    </source>
</evidence>
<keyword evidence="2" id="KW-0547">Nucleotide-binding</keyword>
<feature type="region of interest" description="Disordered" evidence="5">
    <location>
        <begin position="1"/>
        <end position="45"/>
    </location>
</feature>
<dbReference type="Gene3D" id="2.60.200.40">
    <property type="match status" value="1"/>
</dbReference>
<evidence type="ECO:0000313" key="8">
    <source>
        <dbReference type="Proteomes" id="UP000198341"/>
    </source>
</evidence>
<keyword evidence="3 7" id="KW-0418">Kinase</keyword>
<dbReference type="Pfam" id="PF00781">
    <property type="entry name" value="DAGK_cat"/>
    <property type="match status" value="1"/>
</dbReference>
<dbReference type="OrthoDB" id="3853857at2759"/>
<proteinExistence type="predicted"/>
<feature type="domain" description="DAGKc" evidence="6">
    <location>
        <begin position="215"/>
        <end position="381"/>
    </location>
</feature>
<name>K8FC91_9CHLO</name>
<dbReference type="InterPro" id="IPR050187">
    <property type="entry name" value="Lipid_Phosphate_FormReg"/>
</dbReference>
<feature type="compositionally biased region" description="Low complexity" evidence="5">
    <location>
        <begin position="412"/>
        <end position="424"/>
    </location>
</feature>
<feature type="compositionally biased region" description="Polar residues" evidence="5">
    <location>
        <begin position="1"/>
        <end position="25"/>
    </location>
</feature>
<feature type="compositionally biased region" description="Polar residues" evidence="5">
    <location>
        <begin position="597"/>
        <end position="609"/>
    </location>
</feature>
<reference evidence="7 8" key="1">
    <citation type="submission" date="2011-10" db="EMBL/GenBank/DDBJ databases">
        <authorList>
            <person name="Genoscope - CEA"/>
        </authorList>
    </citation>
    <scope>NUCLEOTIDE SEQUENCE [LARGE SCALE GENOMIC DNA]</scope>
    <source>
        <strain evidence="7 8">RCC 1105</strain>
    </source>
</reference>
<feature type="region of interest" description="Disordered" evidence="5">
    <location>
        <begin position="70"/>
        <end position="93"/>
    </location>
</feature>
<feature type="region of interest" description="Disordered" evidence="5">
    <location>
        <begin position="596"/>
        <end position="630"/>
    </location>
</feature>
<dbReference type="GO" id="GO:0006665">
    <property type="term" value="P:sphingolipid metabolic process"/>
    <property type="evidence" value="ECO:0007669"/>
    <property type="project" value="TreeGrafter"/>
</dbReference>
<evidence type="ECO:0000259" key="6">
    <source>
        <dbReference type="PROSITE" id="PS50146"/>
    </source>
</evidence>
<dbReference type="PANTHER" id="PTHR12358:SF54">
    <property type="entry name" value="SPHINGOSINE KINASE RELATED PROTEIN"/>
    <property type="match status" value="1"/>
</dbReference>
<dbReference type="InterPro" id="IPR001206">
    <property type="entry name" value="Diacylglycerol_kinase_cat_dom"/>
</dbReference>